<protein>
    <recommendedName>
        <fullName evidence="3 4">Small ribosomal subunit protein bS6</fullName>
    </recommendedName>
</protein>
<keyword evidence="7" id="KW-1185">Reference proteome</keyword>
<dbReference type="Proteomes" id="UP001237011">
    <property type="component" value="Chromosome"/>
</dbReference>
<dbReference type="NCBIfam" id="TIGR00166">
    <property type="entry name" value="S6"/>
    <property type="match status" value="1"/>
</dbReference>
<dbReference type="SUPFAM" id="SSF54995">
    <property type="entry name" value="Ribosomal protein S6"/>
    <property type="match status" value="1"/>
</dbReference>
<accession>A0ABY9HBK3</accession>
<dbReference type="Gene3D" id="3.30.70.60">
    <property type="match status" value="1"/>
</dbReference>
<organism evidence="6 7">
    <name type="scientific">Mycoplasma seminis</name>
    <dbReference type="NCBI Taxonomy" id="512749"/>
    <lineage>
        <taxon>Bacteria</taxon>
        <taxon>Bacillati</taxon>
        <taxon>Mycoplasmatota</taxon>
        <taxon>Mollicutes</taxon>
        <taxon>Mycoplasmataceae</taxon>
        <taxon>Mycoplasma</taxon>
    </lineage>
</organism>
<evidence type="ECO:0000256" key="3">
    <source>
        <dbReference type="ARBA" id="ARBA00035294"/>
    </source>
</evidence>
<keyword evidence="4" id="KW-0699">rRNA-binding</keyword>
<keyword evidence="4" id="KW-0687">Ribonucleoprotein</keyword>
<dbReference type="RefSeq" id="WP_305938340.1">
    <property type="nucleotide sequence ID" value="NZ_CP132191.1"/>
</dbReference>
<dbReference type="InterPro" id="IPR020814">
    <property type="entry name" value="Ribosomal_S6_plastid/chlpt"/>
</dbReference>
<keyword evidence="4" id="KW-0694">RNA-binding</keyword>
<dbReference type="CDD" id="cd00473">
    <property type="entry name" value="bS6"/>
    <property type="match status" value="1"/>
</dbReference>
<dbReference type="Pfam" id="PF01250">
    <property type="entry name" value="Ribosomal_S6"/>
    <property type="match status" value="1"/>
</dbReference>
<comment type="similarity">
    <text evidence="1 4">Belongs to the bacterial ribosomal protein bS6 family.</text>
</comment>
<dbReference type="InterPro" id="IPR014717">
    <property type="entry name" value="Transl_elong_EF1B/ribsomal_bS6"/>
</dbReference>
<evidence type="ECO:0000313" key="6">
    <source>
        <dbReference type="EMBL" id="WLP85917.1"/>
    </source>
</evidence>
<name>A0ABY9HBK3_9MOLU</name>
<dbReference type="InterPro" id="IPR035980">
    <property type="entry name" value="Ribosomal_bS6_sf"/>
</dbReference>
<evidence type="ECO:0000313" key="7">
    <source>
        <dbReference type="Proteomes" id="UP001237011"/>
    </source>
</evidence>
<keyword evidence="4 6" id="KW-0689">Ribosomal protein</keyword>
<feature type="region of interest" description="Disordered" evidence="5">
    <location>
        <begin position="95"/>
        <end position="134"/>
    </location>
</feature>
<evidence type="ECO:0000256" key="4">
    <source>
        <dbReference type="HAMAP-Rule" id="MF_00360"/>
    </source>
</evidence>
<dbReference type="GO" id="GO:0005840">
    <property type="term" value="C:ribosome"/>
    <property type="evidence" value="ECO:0007669"/>
    <property type="project" value="UniProtKB-KW"/>
</dbReference>
<dbReference type="EMBL" id="CP132191">
    <property type="protein sequence ID" value="WLP85917.1"/>
    <property type="molecule type" value="Genomic_DNA"/>
</dbReference>
<evidence type="ECO:0000256" key="1">
    <source>
        <dbReference type="ARBA" id="ARBA00009512"/>
    </source>
</evidence>
<dbReference type="InterPro" id="IPR000529">
    <property type="entry name" value="Ribosomal_bS6"/>
</dbReference>
<sequence length="134" mass="15176">MNKYEIMTIVSPKADVKVLNDLLTEVFGKGVSKVETLDRKELAYEINKSKQAQYVLALVEAEGNAIAEFTRRSNIVKDIWRVLVINLDTEKGYNKKADEKAKARGRKRVAKDADGAVKVSKPRQPRVKKENTEK</sequence>
<comment type="function">
    <text evidence="2 4">Binds together with bS18 to 16S ribosomal RNA.</text>
</comment>
<evidence type="ECO:0000256" key="2">
    <source>
        <dbReference type="ARBA" id="ARBA00035104"/>
    </source>
</evidence>
<dbReference type="HAMAP" id="MF_00360">
    <property type="entry name" value="Ribosomal_bS6"/>
    <property type="match status" value="1"/>
</dbReference>
<evidence type="ECO:0000256" key="5">
    <source>
        <dbReference type="SAM" id="MobiDB-lite"/>
    </source>
</evidence>
<gene>
    <name evidence="4 6" type="primary">rpsF</name>
    <name evidence="6" type="ORF">Q8852_02105</name>
</gene>
<reference evidence="6" key="1">
    <citation type="submission" date="2023-08" db="EMBL/GenBank/DDBJ databases">
        <title>Complete genome sequence of Mycoplasma seminis 2200.</title>
        <authorList>
            <person name="Spergser J."/>
        </authorList>
    </citation>
    <scope>NUCLEOTIDE SEQUENCE [LARGE SCALE GENOMIC DNA]</scope>
    <source>
        <strain evidence="6">2200</strain>
    </source>
</reference>
<proteinExistence type="inferred from homology"/>